<keyword evidence="8" id="KW-0812">Transmembrane</keyword>
<keyword evidence="5 7" id="KW-0378">Hydrolase</keyword>
<dbReference type="Gene3D" id="3.40.50.1820">
    <property type="entry name" value="alpha/beta hydrolase"/>
    <property type="match status" value="1"/>
</dbReference>
<dbReference type="GeneID" id="113513889"/>
<dbReference type="RefSeq" id="XP_026753671.2">
    <property type="nucleotide sequence ID" value="XM_026897870.3"/>
</dbReference>
<dbReference type="AlphaFoldDB" id="A0A6J1WHG2"/>
<gene>
    <name evidence="10" type="primary">LOC113513889</name>
</gene>
<feature type="chain" id="PRO_5044957777" description="Carboxypeptidase" evidence="7">
    <location>
        <begin position="19"/>
        <end position="531"/>
    </location>
</feature>
<keyword evidence="3 7" id="KW-0645">Protease</keyword>
<name>A0A6J1WHG2_GALME</name>
<dbReference type="GO" id="GO:0006508">
    <property type="term" value="P:proteolysis"/>
    <property type="evidence" value="ECO:0007669"/>
    <property type="project" value="UniProtKB-KW"/>
</dbReference>
<dbReference type="PROSITE" id="PS00560">
    <property type="entry name" value="CARBOXYPEPT_SER_HIS"/>
    <property type="match status" value="1"/>
</dbReference>
<keyword evidence="8" id="KW-1133">Transmembrane helix</keyword>
<feature type="signal peptide" evidence="7">
    <location>
        <begin position="1"/>
        <end position="18"/>
    </location>
</feature>
<dbReference type="SUPFAM" id="SSF53474">
    <property type="entry name" value="alpha/beta-Hydrolases"/>
    <property type="match status" value="1"/>
</dbReference>
<dbReference type="Proteomes" id="UP001652740">
    <property type="component" value="Unplaced"/>
</dbReference>
<dbReference type="PANTHER" id="PTHR11802:SF472">
    <property type="entry name" value="SERINE CARBOXYPEPTIDASE CPVL-RELATED"/>
    <property type="match status" value="1"/>
</dbReference>
<proteinExistence type="inferred from homology"/>
<evidence type="ECO:0000256" key="1">
    <source>
        <dbReference type="ARBA" id="ARBA00009431"/>
    </source>
</evidence>
<dbReference type="PANTHER" id="PTHR11802">
    <property type="entry name" value="SERINE PROTEASE FAMILY S10 SERINE CARBOXYPEPTIDASE"/>
    <property type="match status" value="1"/>
</dbReference>
<dbReference type="PROSITE" id="PS00131">
    <property type="entry name" value="CARBOXYPEPT_SER_SER"/>
    <property type="match status" value="1"/>
</dbReference>
<keyword evidence="9" id="KW-1185">Reference proteome</keyword>
<evidence type="ECO:0000256" key="8">
    <source>
        <dbReference type="SAM" id="Phobius"/>
    </source>
</evidence>
<keyword evidence="2 7" id="KW-0121">Carboxypeptidase</keyword>
<evidence type="ECO:0000256" key="3">
    <source>
        <dbReference type="ARBA" id="ARBA00022670"/>
    </source>
</evidence>
<dbReference type="GO" id="GO:0004185">
    <property type="term" value="F:serine-type carboxypeptidase activity"/>
    <property type="evidence" value="ECO:0007669"/>
    <property type="project" value="UniProtKB-UniRule"/>
</dbReference>
<keyword evidence="6" id="KW-0325">Glycoprotein</keyword>
<evidence type="ECO:0000313" key="10">
    <source>
        <dbReference type="RefSeq" id="XP_026753671.2"/>
    </source>
</evidence>
<dbReference type="InterPro" id="IPR001563">
    <property type="entry name" value="Peptidase_S10"/>
</dbReference>
<evidence type="ECO:0000256" key="6">
    <source>
        <dbReference type="ARBA" id="ARBA00023180"/>
    </source>
</evidence>
<accession>A0A6J1WHG2</accession>
<dbReference type="InterPro" id="IPR033124">
    <property type="entry name" value="Ser_caboxypep_his_AS"/>
</dbReference>
<evidence type="ECO:0000313" key="9">
    <source>
        <dbReference type="Proteomes" id="UP001652740"/>
    </source>
</evidence>
<dbReference type="InParanoid" id="A0A6J1WHG2"/>
<reference evidence="10" key="1">
    <citation type="submission" date="2025-08" db="UniProtKB">
        <authorList>
            <consortium name="RefSeq"/>
        </authorList>
    </citation>
    <scope>IDENTIFICATION</scope>
    <source>
        <tissue evidence="10">Whole larvae</tissue>
    </source>
</reference>
<evidence type="ECO:0000256" key="7">
    <source>
        <dbReference type="RuleBase" id="RU361156"/>
    </source>
</evidence>
<protein>
    <recommendedName>
        <fullName evidence="7">Carboxypeptidase</fullName>
        <ecNumber evidence="7">3.4.16.-</ecNumber>
    </recommendedName>
</protein>
<organism evidence="9 10">
    <name type="scientific">Galleria mellonella</name>
    <name type="common">Greater wax moth</name>
    <dbReference type="NCBI Taxonomy" id="7137"/>
    <lineage>
        <taxon>Eukaryota</taxon>
        <taxon>Metazoa</taxon>
        <taxon>Ecdysozoa</taxon>
        <taxon>Arthropoda</taxon>
        <taxon>Hexapoda</taxon>
        <taxon>Insecta</taxon>
        <taxon>Pterygota</taxon>
        <taxon>Neoptera</taxon>
        <taxon>Endopterygota</taxon>
        <taxon>Lepidoptera</taxon>
        <taxon>Glossata</taxon>
        <taxon>Ditrysia</taxon>
        <taxon>Pyraloidea</taxon>
        <taxon>Pyralidae</taxon>
        <taxon>Galleriinae</taxon>
        <taxon>Galleria</taxon>
    </lineage>
</organism>
<keyword evidence="8" id="KW-0472">Membrane</keyword>
<dbReference type="EC" id="3.4.16.-" evidence="7"/>
<evidence type="ECO:0000256" key="4">
    <source>
        <dbReference type="ARBA" id="ARBA00022729"/>
    </source>
</evidence>
<dbReference type="InterPro" id="IPR018202">
    <property type="entry name" value="Ser_caboxypep_ser_AS"/>
</dbReference>
<evidence type="ECO:0000256" key="2">
    <source>
        <dbReference type="ARBA" id="ARBA00022645"/>
    </source>
</evidence>
<dbReference type="KEGG" id="gmw:113513889"/>
<dbReference type="InterPro" id="IPR029058">
    <property type="entry name" value="AB_hydrolase_fold"/>
</dbReference>
<evidence type="ECO:0000256" key="5">
    <source>
        <dbReference type="ARBA" id="ARBA00022801"/>
    </source>
</evidence>
<dbReference type="Pfam" id="PF00450">
    <property type="entry name" value="Peptidase_S10"/>
    <property type="match status" value="1"/>
</dbReference>
<sequence length="531" mass="60469">MEIFGTGFLLWCSVAVNAVVVATASPALILTPYIKKNETEKARNLSSVDKGQFLNVVSYSGYITVDERYNSNLFFWYFPVPDQNVTETPWIIWLQGGPGVTSLAGLFEEIGPFEYETKLKLRNTSWGKGHSLLFIDNPVGTGFSFTDSDKGFIQNMDECSEHLYNFLQQFMTIFPELRKAPLYIAGESYAGRYVPAFAYKILQMKKMQRDDPINLQGLMLGNPVFNRKEIVDYTRIYYQWGLIDSQGVLAVKSLQDAYVQAINANDYILANHLRNQLLDKLDEMAMLQQSYNILKDNINVSGFMSFVDQDEIKEAIHVGDIVYEFANGTVHQKLIPDFLKDSTPKIQALLENYRILIYCGQLDLVAPCVLSAEGRRRSWYWSQRENFLTATRIPWRYNDSVAGYVKSGGRLTEVLVRGAGHLVPIDKPEQAQKLISYFIRDLPFRKPQNFHVQDSSNGTIENVVELPENGKVTYYYSAAGLIASVIINVIFVFVIVGGVLYYLRYKRRSTTYFYEVADEDSSITDGILTMT</sequence>
<dbReference type="PRINTS" id="PR00724">
    <property type="entry name" value="CRBOXYPTASEC"/>
</dbReference>
<comment type="similarity">
    <text evidence="1 7">Belongs to the peptidase S10 family.</text>
</comment>
<keyword evidence="4 7" id="KW-0732">Signal</keyword>
<feature type="transmembrane region" description="Helical" evidence="8">
    <location>
        <begin position="474"/>
        <end position="503"/>
    </location>
</feature>